<dbReference type="EMBL" id="CP011454">
    <property type="protein sequence ID" value="AMW04612.1"/>
    <property type="molecule type" value="Genomic_DNA"/>
</dbReference>
<gene>
    <name evidence="1" type="ORF">GEMMAAP_06645</name>
</gene>
<dbReference type="SUPFAM" id="SSF52833">
    <property type="entry name" value="Thioredoxin-like"/>
    <property type="match status" value="1"/>
</dbReference>
<name>A0A143BJ90_9BACT</name>
<dbReference type="eggNOG" id="COG2143">
    <property type="taxonomic scope" value="Bacteria"/>
</dbReference>
<dbReference type="InterPro" id="IPR036249">
    <property type="entry name" value="Thioredoxin-like_sf"/>
</dbReference>
<dbReference type="AlphaFoldDB" id="A0A143BJ90"/>
<dbReference type="Gene3D" id="3.40.30.10">
    <property type="entry name" value="Glutaredoxin"/>
    <property type="match status" value="1"/>
</dbReference>
<organism evidence="1 2">
    <name type="scientific">Gemmatimonas phototrophica</name>
    <dbReference type="NCBI Taxonomy" id="1379270"/>
    <lineage>
        <taxon>Bacteria</taxon>
        <taxon>Pseudomonadati</taxon>
        <taxon>Gemmatimonadota</taxon>
        <taxon>Gemmatimonadia</taxon>
        <taxon>Gemmatimonadales</taxon>
        <taxon>Gemmatimonadaceae</taxon>
        <taxon>Gemmatimonas</taxon>
    </lineage>
</organism>
<keyword evidence="2" id="KW-1185">Reference proteome</keyword>
<dbReference type="KEGG" id="gph:GEMMAAP_06645"/>
<evidence type="ECO:0000313" key="1">
    <source>
        <dbReference type="EMBL" id="AMW04612.1"/>
    </source>
</evidence>
<evidence type="ECO:0008006" key="3">
    <source>
        <dbReference type="Google" id="ProtNLM"/>
    </source>
</evidence>
<sequence length="170" mass="17922">MTDDTPVINLIADHGVVAGTDTAPATAPLVQQAIGTATARDVRGKVVPLVPKGEPTIVMMSSVTCSWCKRALKDFGEMAAGRPIPHLTLLTLEGASDGMAMLDKESLTGARLVGPVGSKEQVLLTFRYPGTPTFVAVDKNGRVIRTIPGYPVRPELERLFAVMVGDADAP</sequence>
<reference evidence="1 2" key="2">
    <citation type="journal article" date="2016" name="Environ. Microbiol. Rep.">
        <title>Metagenomic evidence for the presence of phototrophic Gemmatimonadetes bacteria in diverse environments.</title>
        <authorList>
            <person name="Zeng Y."/>
            <person name="Baumbach J."/>
            <person name="Barbosa E.G."/>
            <person name="Azevedo V."/>
            <person name="Zhang C."/>
            <person name="Koblizek M."/>
        </authorList>
    </citation>
    <scope>NUCLEOTIDE SEQUENCE [LARGE SCALE GENOMIC DNA]</scope>
    <source>
        <strain evidence="1 2">AP64</strain>
    </source>
</reference>
<evidence type="ECO:0000313" key="2">
    <source>
        <dbReference type="Proteomes" id="UP000076404"/>
    </source>
</evidence>
<reference evidence="1 2" key="1">
    <citation type="journal article" date="2014" name="Proc. Natl. Acad. Sci. U.S.A.">
        <title>Functional type 2 photosynthetic reaction centers found in the rare bacterial phylum Gemmatimonadetes.</title>
        <authorList>
            <person name="Zeng Y."/>
            <person name="Feng F."/>
            <person name="Medova H."/>
            <person name="Dean J."/>
            <person name="Koblizek M."/>
        </authorList>
    </citation>
    <scope>NUCLEOTIDE SEQUENCE [LARGE SCALE GENOMIC DNA]</scope>
    <source>
        <strain evidence="1 2">AP64</strain>
    </source>
</reference>
<dbReference type="Proteomes" id="UP000076404">
    <property type="component" value="Chromosome"/>
</dbReference>
<accession>A0A143BJ90</accession>
<proteinExistence type="predicted"/>
<protein>
    <recommendedName>
        <fullName evidence="3">Thioredoxin domain-containing protein</fullName>
    </recommendedName>
</protein>